<evidence type="ECO:0000256" key="3">
    <source>
        <dbReference type="ARBA" id="ARBA00022692"/>
    </source>
</evidence>
<gene>
    <name evidence="7" type="ORF">SAMN03080610_01985</name>
</gene>
<feature type="transmembrane region" description="Helical" evidence="6">
    <location>
        <begin position="179"/>
        <end position="200"/>
    </location>
</feature>
<dbReference type="InterPro" id="IPR001123">
    <property type="entry name" value="LeuE-type"/>
</dbReference>
<dbReference type="Proteomes" id="UP000199347">
    <property type="component" value="Unassembled WGS sequence"/>
</dbReference>
<evidence type="ECO:0000313" key="7">
    <source>
        <dbReference type="EMBL" id="SCZ36432.1"/>
    </source>
</evidence>
<dbReference type="GO" id="GO:0005886">
    <property type="term" value="C:plasma membrane"/>
    <property type="evidence" value="ECO:0007669"/>
    <property type="project" value="UniProtKB-SubCell"/>
</dbReference>
<feature type="transmembrane region" description="Helical" evidence="6">
    <location>
        <begin position="142"/>
        <end position="167"/>
    </location>
</feature>
<dbReference type="Pfam" id="PF01810">
    <property type="entry name" value="LysE"/>
    <property type="match status" value="1"/>
</dbReference>
<feature type="transmembrane region" description="Helical" evidence="6">
    <location>
        <begin position="110"/>
        <end position="136"/>
    </location>
</feature>
<feature type="transmembrane region" description="Helical" evidence="6">
    <location>
        <begin position="72"/>
        <end position="89"/>
    </location>
</feature>
<protein>
    <submittedName>
        <fullName evidence="7">Threonine/homoserine/homoserine lactone efflux protein</fullName>
    </submittedName>
</protein>
<organism evidence="7 8">
    <name type="scientific">Afifella marina DSM 2698</name>
    <dbReference type="NCBI Taxonomy" id="1120955"/>
    <lineage>
        <taxon>Bacteria</taxon>
        <taxon>Pseudomonadati</taxon>
        <taxon>Pseudomonadota</taxon>
        <taxon>Alphaproteobacteria</taxon>
        <taxon>Hyphomicrobiales</taxon>
        <taxon>Afifellaceae</taxon>
        <taxon>Afifella</taxon>
    </lineage>
</organism>
<dbReference type="AlphaFoldDB" id="A0A1G5NGA5"/>
<name>A0A1G5NGA5_AFIMA</name>
<keyword evidence="5 6" id="KW-0472">Membrane</keyword>
<sequence length="203" mass="21733">MIDLASWLTYLAACIAVVIVPGPTVTVIIANSMRHGARAGLMNVAGTQAGIAVMVAILAFGFSAIVALLGEAFFWLKLLGAAYLIWLGIKLWRSDGTLGNSDAAKATRNWFWQGFIVIWSNPKALFFFGALIPQFIDPTGSAVMQTLLLGGTFMVVATFLDSMYALAAGRTGLLLSRRNVRLVEIFGGTCLVGGGLWMALSRR</sequence>
<dbReference type="OrthoDB" id="9804822at2"/>
<evidence type="ECO:0000256" key="2">
    <source>
        <dbReference type="ARBA" id="ARBA00022475"/>
    </source>
</evidence>
<dbReference type="RefSeq" id="WP_092812154.1">
    <property type="nucleotide sequence ID" value="NZ_FMVW01000004.1"/>
</dbReference>
<evidence type="ECO:0000313" key="8">
    <source>
        <dbReference type="Proteomes" id="UP000199347"/>
    </source>
</evidence>
<evidence type="ECO:0000256" key="4">
    <source>
        <dbReference type="ARBA" id="ARBA00022989"/>
    </source>
</evidence>
<reference evidence="7 8" key="1">
    <citation type="submission" date="2016-10" db="EMBL/GenBank/DDBJ databases">
        <authorList>
            <person name="de Groot N.N."/>
        </authorList>
    </citation>
    <scope>NUCLEOTIDE SEQUENCE [LARGE SCALE GENOMIC DNA]</scope>
    <source>
        <strain evidence="7 8">DSM 2698</strain>
    </source>
</reference>
<feature type="transmembrane region" description="Helical" evidence="6">
    <location>
        <begin position="41"/>
        <end position="66"/>
    </location>
</feature>
<feature type="transmembrane region" description="Helical" evidence="6">
    <location>
        <begin position="6"/>
        <end position="29"/>
    </location>
</feature>
<keyword evidence="3 6" id="KW-0812">Transmembrane</keyword>
<evidence type="ECO:0000256" key="6">
    <source>
        <dbReference type="SAM" id="Phobius"/>
    </source>
</evidence>
<accession>A0A1G5NGA5</accession>
<dbReference type="PANTHER" id="PTHR30086">
    <property type="entry name" value="ARGININE EXPORTER PROTEIN ARGO"/>
    <property type="match status" value="1"/>
</dbReference>
<keyword evidence="2" id="KW-1003">Cell membrane</keyword>
<dbReference type="PIRSF" id="PIRSF006324">
    <property type="entry name" value="LeuE"/>
    <property type="match status" value="1"/>
</dbReference>
<keyword evidence="8" id="KW-1185">Reference proteome</keyword>
<keyword evidence="4 6" id="KW-1133">Transmembrane helix</keyword>
<proteinExistence type="predicted"/>
<comment type="subcellular location">
    <subcellularLocation>
        <location evidence="1">Cell membrane</location>
        <topology evidence="1">Multi-pass membrane protein</topology>
    </subcellularLocation>
</comment>
<evidence type="ECO:0000256" key="5">
    <source>
        <dbReference type="ARBA" id="ARBA00023136"/>
    </source>
</evidence>
<dbReference type="STRING" id="1120955.SAMN03080610_01985"/>
<dbReference type="GO" id="GO:0015171">
    <property type="term" value="F:amino acid transmembrane transporter activity"/>
    <property type="evidence" value="ECO:0007669"/>
    <property type="project" value="TreeGrafter"/>
</dbReference>
<evidence type="ECO:0000256" key="1">
    <source>
        <dbReference type="ARBA" id="ARBA00004651"/>
    </source>
</evidence>
<dbReference type="EMBL" id="FMVW01000004">
    <property type="protein sequence ID" value="SCZ36432.1"/>
    <property type="molecule type" value="Genomic_DNA"/>
</dbReference>
<dbReference type="PANTHER" id="PTHR30086:SF20">
    <property type="entry name" value="ARGININE EXPORTER PROTEIN ARGO-RELATED"/>
    <property type="match status" value="1"/>
</dbReference>